<accession>A0A2L0V0C0</accession>
<dbReference type="RefSeq" id="YP_009612135.1">
    <property type="nucleotide sequence ID" value="NC_042013.1"/>
</dbReference>
<proteinExistence type="predicted"/>
<dbReference type="Proteomes" id="UP000223025">
    <property type="component" value="Segment"/>
</dbReference>
<name>A0A2L0V0C0_9CAUD</name>
<dbReference type="EMBL" id="MF403008">
    <property type="protein sequence ID" value="AUZ95229.1"/>
    <property type="molecule type" value="Genomic_DNA"/>
</dbReference>
<keyword evidence="2" id="KW-1185">Reference proteome</keyword>
<protein>
    <submittedName>
        <fullName evidence="1">Uncharacterized protein</fullName>
    </submittedName>
</protein>
<sequence length="130" mass="14601">MHQETTTKTFNVVDLFEYHIKKNEATISGIPATIPIKTIVETTTWYNTAVANGFESRIVGATAPIGFYNGKEFEIKTRRAETTSEIFKALNNHLEEGETLILLEISSTSAINPDTFDLVHRHIVRYASVL</sequence>
<reference evidence="1 2" key="1">
    <citation type="submission" date="2017-06" db="EMBL/GenBank/DDBJ databases">
        <authorList>
            <person name="Kim H.J."/>
            <person name="Triplett B.A."/>
        </authorList>
    </citation>
    <scope>NUCLEOTIDE SEQUENCE [LARGE SCALE GENOMIC DNA]</scope>
</reference>
<dbReference type="GeneID" id="40088473"/>
<dbReference type="KEGG" id="vg:40088473"/>
<evidence type="ECO:0000313" key="2">
    <source>
        <dbReference type="Proteomes" id="UP000223025"/>
    </source>
</evidence>
<evidence type="ECO:0000313" key="1">
    <source>
        <dbReference type="EMBL" id="AUZ95229.1"/>
    </source>
</evidence>
<organism evidence="1 2">
    <name type="scientific">Agrobacterium phage Atu_ph07</name>
    <dbReference type="NCBI Taxonomy" id="2024264"/>
    <lineage>
        <taxon>Viruses</taxon>
        <taxon>Duplodnaviria</taxon>
        <taxon>Heunggongvirae</taxon>
        <taxon>Uroviricota</taxon>
        <taxon>Caudoviricetes</taxon>
        <taxon>Polybotosvirus</taxon>
        <taxon>Polybotosvirus Atuph07</taxon>
    </lineage>
</organism>